<evidence type="ECO:0000313" key="2">
    <source>
        <dbReference type="EMBL" id="PIT87803.1"/>
    </source>
</evidence>
<proteinExistence type="predicted"/>
<sequence length="145" mass="17398">MGSFLYGFYNYFKKNSGSLRYNNEKNILLNMLPATKKQNFEFNLAFIDGQNLYMGTKLETPPWKIDLKKFRDYLRKKYKVKNAYYFLGFFIEKNQELYGKIIEAEYILKFRSHNSSMMGNKKGNVDADIVFCIMKMLYKQEKFEN</sequence>
<dbReference type="AlphaFoldDB" id="A0A2M6W4T3"/>
<dbReference type="Proteomes" id="UP000231183">
    <property type="component" value="Unassembled WGS sequence"/>
</dbReference>
<organism evidence="2 3">
    <name type="scientific">Candidatus Magasanikbacteria bacterium CG10_big_fil_rev_8_21_14_0_10_40_10</name>
    <dbReference type="NCBI Taxonomy" id="1974648"/>
    <lineage>
        <taxon>Bacteria</taxon>
        <taxon>Candidatus Magasanikiibacteriota</taxon>
    </lineage>
</organism>
<dbReference type="InterPro" id="IPR021139">
    <property type="entry name" value="NYN"/>
</dbReference>
<dbReference type="Gene3D" id="3.40.50.1010">
    <property type="entry name" value="5'-nuclease"/>
    <property type="match status" value="1"/>
</dbReference>
<dbReference type="GO" id="GO:0004540">
    <property type="term" value="F:RNA nuclease activity"/>
    <property type="evidence" value="ECO:0007669"/>
    <property type="project" value="InterPro"/>
</dbReference>
<dbReference type="Pfam" id="PF01936">
    <property type="entry name" value="NYN"/>
    <property type="match status" value="1"/>
</dbReference>
<gene>
    <name evidence="2" type="ORF">COU31_01080</name>
</gene>
<evidence type="ECO:0000259" key="1">
    <source>
        <dbReference type="Pfam" id="PF01936"/>
    </source>
</evidence>
<comment type="caution">
    <text evidence="2">The sequence shown here is derived from an EMBL/GenBank/DDBJ whole genome shotgun (WGS) entry which is preliminary data.</text>
</comment>
<name>A0A2M6W4T3_9BACT</name>
<accession>A0A2M6W4T3</accession>
<protein>
    <recommendedName>
        <fullName evidence="1">NYN domain-containing protein</fullName>
    </recommendedName>
</protein>
<reference evidence="3" key="1">
    <citation type="submission" date="2017-09" db="EMBL/GenBank/DDBJ databases">
        <title>Depth-based differentiation of microbial function through sediment-hosted aquifers and enrichment of novel symbionts in the deep terrestrial subsurface.</title>
        <authorList>
            <person name="Probst A.J."/>
            <person name="Ladd B."/>
            <person name="Jarett J.K."/>
            <person name="Geller-Mcgrath D.E."/>
            <person name="Sieber C.M.K."/>
            <person name="Emerson J.B."/>
            <person name="Anantharaman K."/>
            <person name="Thomas B.C."/>
            <person name="Malmstrom R."/>
            <person name="Stieglmeier M."/>
            <person name="Klingl A."/>
            <person name="Woyke T."/>
            <person name="Ryan C.M."/>
            <person name="Banfield J.F."/>
        </authorList>
    </citation>
    <scope>NUCLEOTIDE SEQUENCE [LARGE SCALE GENOMIC DNA]</scope>
</reference>
<evidence type="ECO:0000313" key="3">
    <source>
        <dbReference type="Proteomes" id="UP000231183"/>
    </source>
</evidence>
<dbReference type="EMBL" id="PFBX01000006">
    <property type="protein sequence ID" value="PIT87803.1"/>
    <property type="molecule type" value="Genomic_DNA"/>
</dbReference>
<feature type="domain" description="NYN" evidence="1">
    <location>
        <begin position="46"/>
        <end position="140"/>
    </location>
</feature>